<keyword evidence="6" id="KW-1185">Reference proteome</keyword>
<protein>
    <submittedName>
        <fullName evidence="5">ABC transporter ATP-binding protein</fullName>
    </submittedName>
</protein>
<dbReference type="RefSeq" id="WP_187244887.1">
    <property type="nucleotide sequence ID" value="NZ_BAAAOK010000001.1"/>
</dbReference>
<dbReference type="CDD" id="cd03255">
    <property type="entry name" value="ABC_MJ0796_LolCDE_FtsE"/>
    <property type="match status" value="1"/>
</dbReference>
<evidence type="ECO:0000313" key="6">
    <source>
        <dbReference type="Proteomes" id="UP000805614"/>
    </source>
</evidence>
<proteinExistence type="predicted"/>
<dbReference type="InterPro" id="IPR003439">
    <property type="entry name" value="ABC_transporter-like_ATP-bd"/>
</dbReference>
<name>A0ABR7LTI1_9ACTN</name>
<evidence type="ECO:0000313" key="5">
    <source>
        <dbReference type="EMBL" id="MBC6467879.1"/>
    </source>
</evidence>
<dbReference type="InterPro" id="IPR015854">
    <property type="entry name" value="ABC_transpr_LolD-like"/>
</dbReference>
<dbReference type="SUPFAM" id="SSF52540">
    <property type="entry name" value="P-loop containing nucleoside triphosphate hydrolases"/>
    <property type="match status" value="1"/>
</dbReference>
<evidence type="ECO:0000259" key="4">
    <source>
        <dbReference type="PROSITE" id="PS50893"/>
    </source>
</evidence>
<dbReference type="InterPro" id="IPR003593">
    <property type="entry name" value="AAA+_ATPase"/>
</dbReference>
<dbReference type="PANTHER" id="PTHR24220">
    <property type="entry name" value="IMPORT ATP-BINDING PROTEIN"/>
    <property type="match status" value="1"/>
</dbReference>
<dbReference type="Proteomes" id="UP000805614">
    <property type="component" value="Unassembled WGS sequence"/>
</dbReference>
<feature type="domain" description="ABC transporter" evidence="4">
    <location>
        <begin position="22"/>
        <end position="259"/>
    </location>
</feature>
<dbReference type="PANTHER" id="PTHR24220:SF685">
    <property type="entry name" value="ABC TRANSPORTER RELATED"/>
    <property type="match status" value="1"/>
</dbReference>
<dbReference type="GO" id="GO:0005524">
    <property type="term" value="F:ATP binding"/>
    <property type="evidence" value="ECO:0007669"/>
    <property type="project" value="UniProtKB-KW"/>
</dbReference>
<dbReference type="SMART" id="SM00382">
    <property type="entry name" value="AAA"/>
    <property type="match status" value="1"/>
</dbReference>
<reference evidence="5 6" key="1">
    <citation type="submission" date="2020-06" db="EMBL/GenBank/DDBJ databases">
        <title>Actinomadura xiongansis sp. nov., isolated from soil of Baiyangdian.</title>
        <authorList>
            <person name="Zhang X."/>
        </authorList>
    </citation>
    <scope>NUCLEOTIDE SEQUENCE [LARGE SCALE GENOMIC DNA]</scope>
    <source>
        <strain evidence="5 6">HBUM206468</strain>
    </source>
</reference>
<dbReference type="Gene3D" id="3.40.50.300">
    <property type="entry name" value="P-loop containing nucleotide triphosphate hydrolases"/>
    <property type="match status" value="1"/>
</dbReference>
<keyword evidence="1" id="KW-0813">Transport</keyword>
<evidence type="ECO:0000256" key="1">
    <source>
        <dbReference type="ARBA" id="ARBA00022448"/>
    </source>
</evidence>
<evidence type="ECO:0000256" key="2">
    <source>
        <dbReference type="ARBA" id="ARBA00022741"/>
    </source>
</evidence>
<keyword evidence="2" id="KW-0547">Nucleotide-binding</keyword>
<keyword evidence="3 5" id="KW-0067">ATP-binding</keyword>
<dbReference type="EMBL" id="JABVEC010000015">
    <property type="protein sequence ID" value="MBC6467879.1"/>
    <property type="molecule type" value="Genomic_DNA"/>
</dbReference>
<evidence type="ECO:0000256" key="3">
    <source>
        <dbReference type="ARBA" id="ARBA00022840"/>
    </source>
</evidence>
<organism evidence="5 6">
    <name type="scientific">Actinomadura alba</name>
    <dbReference type="NCBI Taxonomy" id="406431"/>
    <lineage>
        <taxon>Bacteria</taxon>
        <taxon>Bacillati</taxon>
        <taxon>Actinomycetota</taxon>
        <taxon>Actinomycetes</taxon>
        <taxon>Streptosporangiales</taxon>
        <taxon>Thermomonosporaceae</taxon>
        <taxon>Actinomadura</taxon>
    </lineage>
</organism>
<dbReference type="InterPro" id="IPR027417">
    <property type="entry name" value="P-loop_NTPase"/>
</dbReference>
<comment type="caution">
    <text evidence="5">The sequence shown here is derived from an EMBL/GenBank/DDBJ whole genome shotgun (WGS) entry which is preliminary data.</text>
</comment>
<accession>A0ABR7LTI1</accession>
<dbReference type="InterPro" id="IPR017911">
    <property type="entry name" value="MacB-like_ATP-bd"/>
</dbReference>
<sequence>MTNSIPTTGEGPGGAEADALAARAEAINKIYGSGDAEVVALDDVTVGLGRGRFTAIMGPSGSGKSTLMHCMAGLDTVDSGRVFIGAVELTRLDDRRLTRLRRDKVGFVFQTFNLVPTLTALENITLPTDIAGRRPDRDWLDTVIDAVGLRDRLRHRPGELSGGQQQRVACARALAGRPDVVFADEPTGNLDSRSGGEVLSFLRDSVRRMGQTVVMVTHDPVAAGHSDEVIFLSDGRIVDRMPGPTAEKVLERMKGFELAGGGAAR</sequence>
<dbReference type="Pfam" id="PF00005">
    <property type="entry name" value="ABC_tran"/>
    <property type="match status" value="1"/>
</dbReference>
<dbReference type="PROSITE" id="PS50893">
    <property type="entry name" value="ABC_TRANSPORTER_2"/>
    <property type="match status" value="1"/>
</dbReference>
<gene>
    <name evidence="5" type="ORF">HKK74_20625</name>
</gene>